<proteinExistence type="predicted"/>
<dbReference type="EMBL" id="JAUOPB010000003">
    <property type="protein sequence ID" value="MDO6421963.1"/>
    <property type="molecule type" value="Genomic_DNA"/>
</dbReference>
<evidence type="ECO:0000313" key="2">
    <source>
        <dbReference type="EMBL" id="MDO6421963.1"/>
    </source>
</evidence>
<organism evidence="2 3">
    <name type="scientific">Saccharophagus degradans</name>
    <dbReference type="NCBI Taxonomy" id="86304"/>
    <lineage>
        <taxon>Bacteria</taxon>
        <taxon>Pseudomonadati</taxon>
        <taxon>Pseudomonadota</taxon>
        <taxon>Gammaproteobacteria</taxon>
        <taxon>Cellvibrionales</taxon>
        <taxon>Cellvibrionaceae</taxon>
        <taxon>Saccharophagus</taxon>
    </lineage>
</organism>
<feature type="compositionally biased region" description="Low complexity" evidence="1">
    <location>
        <begin position="131"/>
        <end position="144"/>
    </location>
</feature>
<sequence length="355" mass="39475">MSDKPKPTKQELLNELESIRASLSESGEPIDLEDIPVLVDTIAHNQPEFEDDTDEAMLRAAYKATLDDAQDYLKNQTPNKTPRIPASDAAAPSDLNSEDYEFELKLEGIIEEQINQENEANAQAEQHEPATPEAEAAPETQLEAKANTSQTRIEVQQRALETPAQESELEDELDIESLVEAHLLDDTPTKPLPGQQSLFDEAAHPDSDVAASGDNTAKSKQEDTTKPVEQDPKQAEKSQKVFDESEVYIRPKASGENPFLPAHIRERLTSSRNQLMEDLAQVDSTLKKPPSSHGKPAQPSAFTRVTPAEPPKKEAEDSEAIQQEIIDQLVAKFLPEIEAELRAHLEKRLIKREEN</sequence>
<dbReference type="Proteomes" id="UP001169760">
    <property type="component" value="Unassembled WGS sequence"/>
</dbReference>
<feature type="compositionally biased region" description="Acidic residues" evidence="1">
    <location>
        <begin position="167"/>
        <end position="177"/>
    </location>
</feature>
<feature type="region of interest" description="Disordered" evidence="1">
    <location>
        <begin position="278"/>
        <end position="319"/>
    </location>
</feature>
<evidence type="ECO:0000256" key="1">
    <source>
        <dbReference type="SAM" id="MobiDB-lite"/>
    </source>
</evidence>
<feature type="compositionally biased region" description="Basic and acidic residues" evidence="1">
    <location>
        <begin position="217"/>
        <end position="249"/>
    </location>
</feature>
<name>A0AAW7X607_9GAMM</name>
<accession>A0AAW7X607</accession>
<dbReference type="AlphaFoldDB" id="A0AAW7X607"/>
<feature type="region of interest" description="Disordered" evidence="1">
    <location>
        <begin position="112"/>
        <end position="263"/>
    </location>
</feature>
<dbReference type="RefSeq" id="WP_303491706.1">
    <property type="nucleotide sequence ID" value="NZ_JAUOPB010000003.1"/>
</dbReference>
<evidence type="ECO:0000313" key="3">
    <source>
        <dbReference type="Proteomes" id="UP001169760"/>
    </source>
</evidence>
<feature type="region of interest" description="Disordered" evidence="1">
    <location>
        <begin position="73"/>
        <end position="95"/>
    </location>
</feature>
<comment type="caution">
    <text evidence="2">The sequence shown here is derived from an EMBL/GenBank/DDBJ whole genome shotgun (WGS) entry which is preliminary data.</text>
</comment>
<gene>
    <name evidence="2" type="ORF">Q4521_05720</name>
</gene>
<protein>
    <submittedName>
        <fullName evidence="2">Uncharacterized protein</fullName>
    </submittedName>
</protein>
<feature type="compositionally biased region" description="Low complexity" evidence="1">
    <location>
        <begin position="112"/>
        <end position="124"/>
    </location>
</feature>
<reference evidence="2" key="1">
    <citation type="submission" date="2023-07" db="EMBL/GenBank/DDBJ databases">
        <title>Genome content predicts the carbon catabolic preferences of heterotrophic bacteria.</title>
        <authorList>
            <person name="Gralka M."/>
        </authorList>
    </citation>
    <scope>NUCLEOTIDE SEQUENCE</scope>
    <source>
        <strain evidence="2">I3M17_2</strain>
    </source>
</reference>